<feature type="transmembrane region" description="Helical" evidence="10">
    <location>
        <begin position="164"/>
        <end position="185"/>
    </location>
</feature>
<evidence type="ECO:0000256" key="1">
    <source>
        <dbReference type="ARBA" id="ARBA00004651"/>
    </source>
</evidence>
<keyword evidence="12" id="KW-1185">Reference proteome</keyword>
<keyword evidence="4" id="KW-0813">Transport</keyword>
<dbReference type="GO" id="GO:0042910">
    <property type="term" value="F:xenobiotic transmembrane transporter activity"/>
    <property type="evidence" value="ECO:0007669"/>
    <property type="project" value="InterPro"/>
</dbReference>
<comment type="caution">
    <text evidence="11">The sequence shown here is derived from an EMBL/GenBank/DDBJ whole genome shotgun (WGS) entry which is preliminary data.</text>
</comment>
<feature type="transmembrane region" description="Helical" evidence="10">
    <location>
        <begin position="235"/>
        <end position="259"/>
    </location>
</feature>
<dbReference type="InterPro" id="IPR002528">
    <property type="entry name" value="MATE_fam"/>
</dbReference>
<evidence type="ECO:0000256" key="5">
    <source>
        <dbReference type="ARBA" id="ARBA00022475"/>
    </source>
</evidence>
<feature type="transmembrane region" description="Helical" evidence="10">
    <location>
        <begin position="191"/>
        <end position="215"/>
    </location>
</feature>
<gene>
    <name evidence="11" type="ORF">CCE28_05195</name>
</gene>
<evidence type="ECO:0000256" key="10">
    <source>
        <dbReference type="SAM" id="Phobius"/>
    </source>
</evidence>
<feature type="transmembrane region" description="Helical" evidence="10">
    <location>
        <begin position="92"/>
        <end position="116"/>
    </location>
</feature>
<dbReference type="RefSeq" id="WP_095131678.1">
    <property type="nucleotide sequence ID" value="NZ_NIBG01000003.1"/>
</dbReference>
<sequence length="442" mass="47060">MDNTSRLGQQSIPKLLAQYSIPAVIANLVNAIYNIVDRIFIGKFVGENALAGLTISFPLMILIFGFASLVGVGGTALISIKLGEGNQKSANHIFSNMLSMAAIVGLIVTIGGYLNLEGLLIGLGADKAVLPYSIDYMNIVLIGVTFQLISFSLASAVRTEGQPNLSMIAMVTSALTNIVLDYIFIDILGWGVRGAAIATIIGQFSGLLVLGFYYLKGKGVLKIVVKDLIPDVKLVKEIVSIGASSFITPIGSSMAMILLNVSLVKYGGNAAITAMGGVNSLYSMFIMPVMGIQQGMQPIIGYNHGANLKDRVKKTLIVATSMAVAFSTVVFILLETVPTIFMELFIEPSSPTMPIAVNGVRLFNVMLPLLSINLLGTAYFQSVAQIKKALFLSAARQFIFLIPVVLLLPRVLGLTGVWLSTPIADGLAVLVTIIMLIPVLKD</sequence>
<dbReference type="PANTHER" id="PTHR43823">
    <property type="entry name" value="SPORULATION PROTEIN YKVU"/>
    <property type="match status" value="1"/>
</dbReference>
<dbReference type="GO" id="GO:0005886">
    <property type="term" value="C:plasma membrane"/>
    <property type="evidence" value="ECO:0007669"/>
    <property type="project" value="UniProtKB-SubCell"/>
</dbReference>
<dbReference type="PIRSF" id="PIRSF006603">
    <property type="entry name" value="DinF"/>
    <property type="match status" value="1"/>
</dbReference>
<dbReference type="OrthoDB" id="9811110at2"/>
<accession>A0A267ML82</accession>
<evidence type="ECO:0000313" key="12">
    <source>
        <dbReference type="Proteomes" id="UP000216024"/>
    </source>
</evidence>
<reference evidence="11 12" key="1">
    <citation type="submission" date="2017-06" db="EMBL/GenBank/DDBJ databases">
        <title>Draft genome sequence of anaerobic fermentative bacterium Anaeromicrobium sediminis DY2726D isolated from West Pacific Ocean sediments.</title>
        <authorList>
            <person name="Zeng X."/>
        </authorList>
    </citation>
    <scope>NUCLEOTIDE SEQUENCE [LARGE SCALE GENOMIC DNA]</scope>
    <source>
        <strain evidence="11 12">DY2726D</strain>
    </source>
</reference>
<feature type="transmembrane region" description="Helical" evidence="10">
    <location>
        <begin position="55"/>
        <end position="80"/>
    </location>
</feature>
<evidence type="ECO:0000256" key="7">
    <source>
        <dbReference type="ARBA" id="ARBA00022989"/>
    </source>
</evidence>
<keyword evidence="5" id="KW-1003">Cell membrane</keyword>
<evidence type="ECO:0000313" key="11">
    <source>
        <dbReference type="EMBL" id="PAB60296.1"/>
    </source>
</evidence>
<evidence type="ECO:0000256" key="9">
    <source>
        <dbReference type="ARBA" id="ARBA00023251"/>
    </source>
</evidence>
<proteinExistence type="inferred from homology"/>
<dbReference type="InterPro" id="IPR045070">
    <property type="entry name" value="MATE_MepA-like"/>
</dbReference>
<dbReference type="CDD" id="cd13143">
    <property type="entry name" value="MATE_MepA_like"/>
    <property type="match status" value="1"/>
</dbReference>
<keyword evidence="6 10" id="KW-0812">Transmembrane</keyword>
<dbReference type="PANTHER" id="PTHR43823:SF3">
    <property type="entry name" value="MULTIDRUG EXPORT PROTEIN MEPA"/>
    <property type="match status" value="1"/>
</dbReference>
<dbReference type="GO" id="GO:0015297">
    <property type="term" value="F:antiporter activity"/>
    <property type="evidence" value="ECO:0007669"/>
    <property type="project" value="InterPro"/>
</dbReference>
<keyword evidence="9" id="KW-0046">Antibiotic resistance</keyword>
<organism evidence="11 12">
    <name type="scientific">Anaeromicrobium sediminis</name>
    <dbReference type="NCBI Taxonomy" id="1478221"/>
    <lineage>
        <taxon>Bacteria</taxon>
        <taxon>Bacillati</taxon>
        <taxon>Bacillota</taxon>
        <taxon>Clostridia</taxon>
        <taxon>Peptostreptococcales</taxon>
        <taxon>Thermotaleaceae</taxon>
        <taxon>Anaeromicrobium</taxon>
    </lineage>
</organism>
<evidence type="ECO:0000256" key="2">
    <source>
        <dbReference type="ARBA" id="ARBA00008417"/>
    </source>
</evidence>
<evidence type="ECO:0000256" key="8">
    <source>
        <dbReference type="ARBA" id="ARBA00023136"/>
    </source>
</evidence>
<dbReference type="Pfam" id="PF01554">
    <property type="entry name" value="MatE"/>
    <property type="match status" value="2"/>
</dbReference>
<feature type="transmembrane region" description="Helical" evidence="10">
    <location>
        <begin position="389"/>
        <end position="412"/>
    </location>
</feature>
<feature type="transmembrane region" description="Helical" evidence="10">
    <location>
        <begin position="418"/>
        <end position="440"/>
    </location>
</feature>
<dbReference type="Proteomes" id="UP000216024">
    <property type="component" value="Unassembled WGS sequence"/>
</dbReference>
<keyword evidence="7 10" id="KW-1133">Transmembrane helix</keyword>
<evidence type="ECO:0000256" key="4">
    <source>
        <dbReference type="ARBA" id="ARBA00022448"/>
    </source>
</evidence>
<feature type="transmembrane region" description="Helical" evidence="10">
    <location>
        <begin position="136"/>
        <end position="157"/>
    </location>
</feature>
<dbReference type="EMBL" id="NIBG01000003">
    <property type="protein sequence ID" value="PAB60296.1"/>
    <property type="molecule type" value="Genomic_DNA"/>
</dbReference>
<dbReference type="NCBIfam" id="TIGR00797">
    <property type="entry name" value="matE"/>
    <property type="match status" value="1"/>
</dbReference>
<dbReference type="InterPro" id="IPR051327">
    <property type="entry name" value="MATE_MepA_subfamily"/>
</dbReference>
<evidence type="ECO:0000256" key="3">
    <source>
        <dbReference type="ARBA" id="ARBA00022106"/>
    </source>
</evidence>
<evidence type="ECO:0000256" key="6">
    <source>
        <dbReference type="ARBA" id="ARBA00022692"/>
    </source>
</evidence>
<dbReference type="AlphaFoldDB" id="A0A267ML82"/>
<protein>
    <recommendedName>
        <fullName evidence="3">Multidrug export protein MepA</fullName>
    </recommendedName>
</protein>
<dbReference type="InterPro" id="IPR048279">
    <property type="entry name" value="MdtK-like"/>
</dbReference>
<feature type="transmembrane region" description="Helical" evidence="10">
    <location>
        <begin position="15"/>
        <end position="35"/>
    </location>
</feature>
<dbReference type="GO" id="GO:0046677">
    <property type="term" value="P:response to antibiotic"/>
    <property type="evidence" value="ECO:0007669"/>
    <property type="project" value="UniProtKB-KW"/>
</dbReference>
<comment type="subcellular location">
    <subcellularLocation>
        <location evidence="1">Cell membrane</location>
        <topology evidence="1">Multi-pass membrane protein</topology>
    </subcellularLocation>
</comment>
<feature type="transmembrane region" description="Helical" evidence="10">
    <location>
        <begin position="271"/>
        <end position="292"/>
    </location>
</feature>
<feature type="transmembrane region" description="Helical" evidence="10">
    <location>
        <begin position="316"/>
        <end position="341"/>
    </location>
</feature>
<name>A0A267ML82_9FIRM</name>
<comment type="similarity">
    <text evidence="2">Belongs to the multi antimicrobial extrusion (MATE) (TC 2.A.66.1) family. MepA subfamily.</text>
</comment>
<feature type="transmembrane region" description="Helical" evidence="10">
    <location>
        <begin position="361"/>
        <end position="380"/>
    </location>
</feature>
<keyword evidence="8 10" id="KW-0472">Membrane</keyword>